<protein>
    <submittedName>
        <fullName evidence="1">CopG family transcriptional regulator</fullName>
    </submittedName>
</protein>
<organism evidence="1 2">
    <name type="scientific">Klebsiella pneumoniae</name>
    <dbReference type="NCBI Taxonomy" id="573"/>
    <lineage>
        <taxon>Bacteria</taxon>
        <taxon>Pseudomonadati</taxon>
        <taxon>Pseudomonadota</taxon>
        <taxon>Gammaproteobacteria</taxon>
        <taxon>Enterobacterales</taxon>
        <taxon>Enterobacteriaceae</taxon>
        <taxon>Klebsiella/Raoultella group</taxon>
        <taxon>Klebsiella</taxon>
        <taxon>Klebsiella pneumoniae complex</taxon>
    </lineage>
</organism>
<dbReference type="AlphaFoldDB" id="A0A927HUX5"/>
<evidence type="ECO:0000313" key="1">
    <source>
        <dbReference type="EMBL" id="MBD3721768.1"/>
    </source>
</evidence>
<dbReference type="Proteomes" id="UP000609027">
    <property type="component" value="Unassembled WGS sequence"/>
</dbReference>
<name>A0A927HUX5_KLEPN</name>
<reference evidence="1" key="1">
    <citation type="submission" date="2020-07" db="EMBL/GenBank/DDBJ databases">
        <title>Clinical and genomic characterization of carbapenemase-producing Enterobacterales causing secondary infections during the COVID-19 crisis at a New York City hospital.</title>
        <authorList>
            <person name="Gomez-Simmonds A."/>
            <person name="Annavajhala M.K."/>
            <person name="Uhlemann A.-C."/>
        </authorList>
    </citation>
    <scope>NUCLEOTIDE SEQUENCE</scope>
    <source>
        <strain evidence="1">NK1607</strain>
    </source>
</reference>
<proteinExistence type="predicted"/>
<comment type="caution">
    <text evidence="1">The sequence shown here is derived from an EMBL/GenBank/DDBJ whole genome shotgun (WGS) entry which is preliminary data.</text>
</comment>
<evidence type="ECO:0000313" key="2">
    <source>
        <dbReference type="Proteomes" id="UP000609027"/>
    </source>
</evidence>
<accession>A0A927HUX5</accession>
<dbReference type="EMBL" id="JACXTJ010000007">
    <property type="protein sequence ID" value="MBD3721768.1"/>
    <property type="molecule type" value="Genomic_DNA"/>
</dbReference>
<sequence>MIFTINAYRTRGNFHGFKLNRPNIDESQQPATNAETARFISGATRAPVAGKPKLMNFRLPAYFEEILEAEAQRTGQSKTTVLKAALAAFDNLDENLKNHWLLESAKLG</sequence>
<gene>
    <name evidence="1" type="ORF">IE992_29150</name>
</gene>